<reference evidence="3 4" key="1">
    <citation type="journal article" date="2010" name="Stand. Genomic Sci.">
        <title>Complete genome sequence of Spirochaeta smaragdinae type strain (SEBR 4228).</title>
        <authorList>
            <person name="Mavromatis K."/>
            <person name="Yasawong M."/>
            <person name="Chertkov O."/>
            <person name="Lapidus A."/>
            <person name="Lucas S."/>
            <person name="Nolan M."/>
            <person name="Del Rio T.G."/>
            <person name="Tice H."/>
            <person name="Cheng J.F."/>
            <person name="Pitluck S."/>
            <person name="Liolios K."/>
            <person name="Ivanova N."/>
            <person name="Tapia R."/>
            <person name="Han C."/>
            <person name="Bruce D."/>
            <person name="Goodwin L."/>
            <person name="Pati A."/>
            <person name="Chen A."/>
            <person name="Palaniappan K."/>
            <person name="Land M."/>
            <person name="Hauser L."/>
            <person name="Chang Y.J."/>
            <person name="Jeffries C.D."/>
            <person name="Detter J.C."/>
            <person name="Rohde M."/>
            <person name="Brambilla E."/>
            <person name="Spring S."/>
            <person name="Goker M."/>
            <person name="Sikorski J."/>
            <person name="Woyke T."/>
            <person name="Bristow J."/>
            <person name="Eisen J.A."/>
            <person name="Markowitz V."/>
            <person name="Hugenholtz P."/>
            <person name="Klenk H.P."/>
            <person name="Kyrpides N.C."/>
        </authorList>
    </citation>
    <scope>NUCLEOTIDE SEQUENCE [LARGE SCALE GENOMIC DNA]</scope>
    <source>
        <strain evidence="4">DSM 11293 / JCM 15392 / SEBR 4228</strain>
    </source>
</reference>
<dbReference type="Pfam" id="PF02065">
    <property type="entry name" value="Melibiase"/>
    <property type="match status" value="1"/>
</dbReference>
<keyword evidence="2" id="KW-0326">Glycosidase</keyword>
<evidence type="ECO:0000313" key="3">
    <source>
        <dbReference type="EMBL" id="ADK79316.1"/>
    </source>
</evidence>
<evidence type="ECO:0000256" key="2">
    <source>
        <dbReference type="ARBA" id="ARBA00023295"/>
    </source>
</evidence>
<protein>
    <submittedName>
        <fullName evidence="3">Alpha-galactosidase</fullName>
    </submittedName>
</protein>
<sequence>MNTSWSILFSYHLGSEEFELGGLSGGATFADGVRIVVEQRKLPLGERILFHAEPAPGGEGLFPVAERLELRLRCSSCEAVFLNGYQSWTESRELEAEVFPFRFRRLFRPWINHYLLDRYGDACFTGRSFSKKRYHGCSFATLRKGKQVTLLAGMIEDRALSRIEWRSERRGRGYLSFLPELSSNKISGVRTLMDLVVLTGEEEAVYEGWASAADGFGPVEPGESLSGWTSWYDHYEKVTEADVLRVLDSWQRLSLPPGVIQIDDGWQQAVGDWLRVKPTFPRGMAPLAADISKAGMEPGLWVAPFIAEGSSLLFAEHRDWFLTDDAAEPLAAGNNPFNWSGYFYALNIYHPEVKTYLRTLFSTIVKQWGFRFLKLDFLYAAALRLPEGKTRGEVMRDAVAFLREISGEAKLLGCGVPLASAAGLVEYCRVGADVALRWEDRRLRALGYPERVSTLNALRSTISRRGLDGRFFLNDPDVFLLRDWNSDLNEQERFTLFLCNHIFGSLLFTSDDPGRYDEATLALFRSGYPLRKKHGLRMNRIGECFEIEFSIGTLCYLAFINLENRPHHVTLASGLYYAYGEGFRREGPLDLRPHQSICFLVVGETDFAVAGSTGMLFPGSEVERIDVDGEHVTLSLAPGTLSEGLLFFRAPQGASGCSINGIDIEAEEKVGLRLCVVEKRLL</sequence>
<dbReference type="OrthoDB" id="9758822at2"/>
<dbReference type="SUPFAM" id="SSF51445">
    <property type="entry name" value="(Trans)glycosidases"/>
    <property type="match status" value="1"/>
</dbReference>
<dbReference type="PANTHER" id="PTHR43053:SF3">
    <property type="entry name" value="ALPHA-GALACTOSIDASE C-RELATED"/>
    <property type="match status" value="1"/>
</dbReference>
<dbReference type="InterPro" id="IPR017853">
    <property type="entry name" value="GH"/>
</dbReference>
<dbReference type="PANTHER" id="PTHR43053">
    <property type="entry name" value="GLYCOSIDASE FAMILY 31"/>
    <property type="match status" value="1"/>
</dbReference>
<dbReference type="Proteomes" id="UP000002318">
    <property type="component" value="Chromosome"/>
</dbReference>
<dbReference type="GO" id="GO:0016052">
    <property type="term" value="P:carbohydrate catabolic process"/>
    <property type="evidence" value="ECO:0007669"/>
    <property type="project" value="InterPro"/>
</dbReference>
<dbReference type="CDD" id="cd14791">
    <property type="entry name" value="GH36"/>
    <property type="match status" value="1"/>
</dbReference>
<dbReference type="STRING" id="573413.Spirs_0159"/>
<dbReference type="Gene3D" id="3.20.20.70">
    <property type="entry name" value="Aldolase class I"/>
    <property type="match status" value="1"/>
</dbReference>
<organism evidence="3 4">
    <name type="scientific">Sediminispirochaeta smaragdinae (strain DSM 11293 / JCM 15392 / SEBR 4228)</name>
    <name type="common">Spirochaeta smaragdinae</name>
    <dbReference type="NCBI Taxonomy" id="573413"/>
    <lineage>
        <taxon>Bacteria</taxon>
        <taxon>Pseudomonadati</taxon>
        <taxon>Spirochaetota</taxon>
        <taxon>Spirochaetia</taxon>
        <taxon>Spirochaetales</taxon>
        <taxon>Spirochaetaceae</taxon>
        <taxon>Sediminispirochaeta</taxon>
    </lineage>
</organism>
<dbReference type="InterPro" id="IPR013785">
    <property type="entry name" value="Aldolase_TIM"/>
</dbReference>
<gene>
    <name evidence="3" type="ordered locus">Spirs_0159</name>
</gene>
<evidence type="ECO:0000256" key="1">
    <source>
        <dbReference type="ARBA" id="ARBA00022801"/>
    </source>
</evidence>
<dbReference type="EMBL" id="CP002116">
    <property type="protein sequence ID" value="ADK79316.1"/>
    <property type="molecule type" value="Genomic_DNA"/>
</dbReference>
<dbReference type="GO" id="GO:0004557">
    <property type="term" value="F:alpha-galactosidase activity"/>
    <property type="evidence" value="ECO:0007669"/>
    <property type="project" value="InterPro"/>
</dbReference>
<dbReference type="CAZy" id="GH36">
    <property type="family name" value="Glycoside Hydrolase Family 36"/>
</dbReference>
<keyword evidence="4" id="KW-1185">Reference proteome</keyword>
<name>E1R8H2_SEDSS</name>
<proteinExistence type="predicted"/>
<dbReference type="InterPro" id="IPR002252">
    <property type="entry name" value="Glyco_hydro_36"/>
</dbReference>
<dbReference type="InterPro" id="IPR050985">
    <property type="entry name" value="Alpha-glycosidase_related"/>
</dbReference>
<dbReference type="eggNOG" id="COG3345">
    <property type="taxonomic scope" value="Bacteria"/>
</dbReference>
<evidence type="ECO:0000313" key="4">
    <source>
        <dbReference type="Proteomes" id="UP000002318"/>
    </source>
</evidence>
<dbReference type="HOGENOM" id="CLU_387222_0_0_12"/>
<keyword evidence="1" id="KW-0378">Hydrolase</keyword>
<dbReference type="AlphaFoldDB" id="E1R8H2"/>
<accession>E1R8H2</accession>
<dbReference type="RefSeq" id="WP_013252780.1">
    <property type="nucleotide sequence ID" value="NC_014364.1"/>
</dbReference>
<dbReference type="KEGG" id="ssm:Spirs_0159"/>